<dbReference type="SMART" id="SM00220">
    <property type="entry name" value="S_TKc"/>
    <property type="match status" value="1"/>
</dbReference>
<evidence type="ECO:0000256" key="10">
    <source>
        <dbReference type="ARBA" id="ARBA00022777"/>
    </source>
</evidence>
<evidence type="ECO:0000256" key="16">
    <source>
        <dbReference type="ARBA" id="ARBA00047899"/>
    </source>
</evidence>
<feature type="binding site" evidence="18">
    <location>
        <position position="600"/>
    </location>
    <ligand>
        <name>ATP</name>
        <dbReference type="ChEBI" id="CHEBI:30616"/>
    </ligand>
</feature>
<gene>
    <name evidence="22" type="ORF">TanjilG_15838</name>
</gene>
<evidence type="ECO:0000256" key="20">
    <source>
        <dbReference type="SAM" id="Phobius"/>
    </source>
</evidence>
<dbReference type="Pfam" id="PF14380">
    <property type="entry name" value="WAK_assoc"/>
    <property type="match status" value="1"/>
</dbReference>
<dbReference type="Gene3D" id="3.30.200.20">
    <property type="entry name" value="Phosphorylase Kinase, domain 1"/>
    <property type="match status" value="1"/>
</dbReference>
<feature type="transmembrane region" description="Helical" evidence="20">
    <location>
        <begin position="499"/>
        <end position="522"/>
    </location>
</feature>
<dbReference type="SUPFAM" id="SSF56112">
    <property type="entry name" value="Protein kinase-like (PK-like)"/>
    <property type="match status" value="1"/>
</dbReference>
<dbReference type="AlphaFoldDB" id="A0A1J7HJC5"/>
<evidence type="ECO:0000256" key="4">
    <source>
        <dbReference type="ARBA" id="ARBA00022527"/>
    </source>
</evidence>
<keyword evidence="10" id="KW-0418">Kinase</keyword>
<dbReference type="PROSITE" id="PS50011">
    <property type="entry name" value="PROTEIN_KINASE_DOM"/>
    <property type="match status" value="1"/>
</dbReference>
<dbReference type="Gramene" id="OIW12918">
    <property type="protein sequence ID" value="OIW12918"/>
    <property type="gene ID" value="TanjilG_15838"/>
</dbReference>
<reference evidence="22 23" key="1">
    <citation type="journal article" date="2017" name="Plant Biotechnol. J.">
        <title>A comprehensive draft genome sequence for lupin (Lupinus angustifolius), an emerging health food: insights into plant-microbe interactions and legume evolution.</title>
        <authorList>
            <person name="Hane J.K."/>
            <person name="Ming Y."/>
            <person name="Kamphuis L.G."/>
            <person name="Nelson M.N."/>
            <person name="Garg G."/>
            <person name="Atkins C.A."/>
            <person name="Bayer P.E."/>
            <person name="Bravo A."/>
            <person name="Bringans S."/>
            <person name="Cannon S."/>
            <person name="Edwards D."/>
            <person name="Foley R."/>
            <person name="Gao L.L."/>
            <person name="Harrison M.J."/>
            <person name="Huang W."/>
            <person name="Hurgobin B."/>
            <person name="Li S."/>
            <person name="Liu C.W."/>
            <person name="McGrath A."/>
            <person name="Morahan G."/>
            <person name="Murray J."/>
            <person name="Weller J."/>
            <person name="Jian J."/>
            <person name="Singh K.B."/>
        </authorList>
    </citation>
    <scope>NUCLEOTIDE SEQUENCE [LARGE SCALE GENOMIC DNA]</scope>
    <source>
        <strain evidence="23">cv. Tanjil</strain>
        <tissue evidence="22">Whole plant</tissue>
    </source>
</reference>
<keyword evidence="14" id="KW-0675">Receptor</keyword>
<evidence type="ECO:0000313" key="23">
    <source>
        <dbReference type="Proteomes" id="UP000188354"/>
    </source>
</evidence>
<evidence type="ECO:0000313" key="22">
    <source>
        <dbReference type="EMBL" id="OIW12918.1"/>
    </source>
</evidence>
<dbReference type="InterPro" id="IPR000719">
    <property type="entry name" value="Prot_kinase_dom"/>
</dbReference>
<dbReference type="Gene3D" id="1.10.510.10">
    <property type="entry name" value="Transferase(Phosphotransferase) domain 1"/>
    <property type="match status" value="1"/>
</dbReference>
<feature type="region of interest" description="Disordered" evidence="19">
    <location>
        <begin position="887"/>
        <end position="914"/>
    </location>
</feature>
<accession>A0A1J7HJC5</accession>
<dbReference type="PANTHER" id="PTHR46008">
    <property type="entry name" value="LEAF RUST 10 DISEASE-RESISTANCE LOCUS RECEPTOR-LIKE PROTEIN KINASE-LIKE 1.4"/>
    <property type="match status" value="1"/>
</dbReference>
<evidence type="ECO:0000256" key="3">
    <source>
        <dbReference type="ARBA" id="ARBA00022475"/>
    </source>
</evidence>
<evidence type="ECO:0000256" key="15">
    <source>
        <dbReference type="ARBA" id="ARBA00023180"/>
    </source>
</evidence>
<evidence type="ECO:0000256" key="13">
    <source>
        <dbReference type="ARBA" id="ARBA00023136"/>
    </source>
</evidence>
<keyword evidence="13 20" id="KW-0472">Membrane</keyword>
<dbReference type="STRING" id="3871.A0A1J7HJC5"/>
<dbReference type="InterPro" id="IPR008271">
    <property type="entry name" value="Ser/Thr_kinase_AS"/>
</dbReference>
<comment type="catalytic activity">
    <reaction evidence="16">
        <text>L-threonyl-[protein] + ATP = O-phospho-L-threonyl-[protein] + ADP + H(+)</text>
        <dbReference type="Rhea" id="RHEA:46608"/>
        <dbReference type="Rhea" id="RHEA-COMP:11060"/>
        <dbReference type="Rhea" id="RHEA-COMP:11605"/>
        <dbReference type="ChEBI" id="CHEBI:15378"/>
        <dbReference type="ChEBI" id="CHEBI:30013"/>
        <dbReference type="ChEBI" id="CHEBI:30616"/>
        <dbReference type="ChEBI" id="CHEBI:61977"/>
        <dbReference type="ChEBI" id="CHEBI:456216"/>
        <dbReference type="EC" id="2.7.11.1"/>
    </reaction>
</comment>
<keyword evidence="3" id="KW-1003">Cell membrane</keyword>
<comment type="subcellular location">
    <subcellularLocation>
        <location evidence="1">Cell membrane</location>
        <topology evidence="1">Single-pass type I membrane protein</topology>
    </subcellularLocation>
</comment>
<keyword evidence="6" id="KW-0808">Transferase</keyword>
<protein>
    <recommendedName>
        <fullName evidence="2">non-specific serine/threonine protein kinase</fullName>
        <ecNumber evidence="2">2.7.11.1</ecNumber>
    </recommendedName>
</protein>
<proteinExistence type="predicted"/>
<dbReference type="FunFam" id="3.30.200.20:FF:000214">
    <property type="entry name" value="WAK1-OsWAK receptor-like cytoplasmic kinase (OsWAK-RLCK)"/>
    <property type="match status" value="1"/>
</dbReference>
<evidence type="ECO:0000256" key="18">
    <source>
        <dbReference type="PROSITE-ProRule" id="PRU10141"/>
    </source>
</evidence>
<keyword evidence="7 20" id="KW-0812">Transmembrane</keyword>
<keyword evidence="9 18" id="KW-0547">Nucleotide-binding</keyword>
<dbReference type="PROSITE" id="PS00108">
    <property type="entry name" value="PROTEIN_KINASE_ST"/>
    <property type="match status" value="1"/>
</dbReference>
<keyword evidence="11 18" id="KW-0067">ATP-binding</keyword>
<evidence type="ECO:0000256" key="14">
    <source>
        <dbReference type="ARBA" id="ARBA00023170"/>
    </source>
</evidence>
<dbReference type="PANTHER" id="PTHR46008:SF2">
    <property type="entry name" value="LEAF RUST 10 DISEASE-RESISTANCE LOCUS RECEPTOR-LIKE PROTEIN KINASE-LIKE 1.4"/>
    <property type="match status" value="1"/>
</dbReference>
<feature type="domain" description="Protein kinase" evidence="21">
    <location>
        <begin position="572"/>
        <end position="847"/>
    </location>
</feature>
<keyword evidence="12 20" id="KW-1133">Transmembrane helix</keyword>
<dbReference type="FunFam" id="1.10.510.10:FF:000161">
    <property type="entry name" value="Wall-associated receptor kinase-like 20"/>
    <property type="match status" value="1"/>
</dbReference>
<keyword evidence="23" id="KW-1185">Reference proteome</keyword>
<keyword evidence="15" id="KW-0325">Glycoprotein</keyword>
<dbReference type="OMA" id="SHECANC"/>
<feature type="compositionally biased region" description="Polar residues" evidence="19">
    <location>
        <begin position="891"/>
        <end position="914"/>
    </location>
</feature>
<dbReference type="GO" id="GO:0004674">
    <property type="term" value="F:protein serine/threonine kinase activity"/>
    <property type="evidence" value="ECO:0007669"/>
    <property type="project" value="UniProtKB-KW"/>
</dbReference>
<evidence type="ECO:0000256" key="1">
    <source>
        <dbReference type="ARBA" id="ARBA00004251"/>
    </source>
</evidence>
<dbReference type="Pfam" id="PF07714">
    <property type="entry name" value="PK_Tyr_Ser-Thr"/>
    <property type="match status" value="1"/>
</dbReference>
<dbReference type="InterPro" id="IPR017441">
    <property type="entry name" value="Protein_kinase_ATP_BS"/>
</dbReference>
<name>A0A1J7HJC5_LUPAN</name>
<dbReference type="Pfam" id="PF13947">
    <property type="entry name" value="GUB_WAK_bind"/>
    <property type="match status" value="1"/>
</dbReference>
<dbReference type="GO" id="GO:0030247">
    <property type="term" value="F:polysaccharide binding"/>
    <property type="evidence" value="ECO:0007669"/>
    <property type="project" value="InterPro"/>
</dbReference>
<dbReference type="EMBL" id="CM007364">
    <property type="protein sequence ID" value="OIW12918.1"/>
    <property type="molecule type" value="Genomic_DNA"/>
</dbReference>
<evidence type="ECO:0000256" key="9">
    <source>
        <dbReference type="ARBA" id="ARBA00022741"/>
    </source>
</evidence>
<comment type="catalytic activity">
    <reaction evidence="17">
        <text>L-seryl-[protein] + ATP = O-phospho-L-seryl-[protein] + ADP + H(+)</text>
        <dbReference type="Rhea" id="RHEA:17989"/>
        <dbReference type="Rhea" id="RHEA-COMP:9863"/>
        <dbReference type="Rhea" id="RHEA-COMP:11604"/>
        <dbReference type="ChEBI" id="CHEBI:15378"/>
        <dbReference type="ChEBI" id="CHEBI:29999"/>
        <dbReference type="ChEBI" id="CHEBI:30616"/>
        <dbReference type="ChEBI" id="CHEBI:83421"/>
        <dbReference type="ChEBI" id="CHEBI:456216"/>
        <dbReference type="EC" id="2.7.11.1"/>
    </reaction>
</comment>
<dbReference type="GO" id="GO:0005886">
    <property type="term" value="C:plasma membrane"/>
    <property type="evidence" value="ECO:0007669"/>
    <property type="project" value="UniProtKB-SubCell"/>
</dbReference>
<dbReference type="InterPro" id="IPR011009">
    <property type="entry name" value="Kinase-like_dom_sf"/>
</dbReference>
<evidence type="ECO:0000256" key="17">
    <source>
        <dbReference type="ARBA" id="ARBA00048679"/>
    </source>
</evidence>
<evidence type="ECO:0000256" key="8">
    <source>
        <dbReference type="ARBA" id="ARBA00022729"/>
    </source>
</evidence>
<evidence type="ECO:0000256" key="7">
    <source>
        <dbReference type="ARBA" id="ARBA00022692"/>
    </source>
</evidence>
<keyword evidence="8" id="KW-0732">Signal</keyword>
<sequence length="914" mass="102219">MNKKTKILLTIFYSHSYIFIFSLLTITTLCSVDPKFEACQPKTCGNNQSISYPFYIDGIQEPFCGYPGFALSCGNNGFPILNLSNTSYFVDQILYDNQTLRVSNTMFSRSSNNKGCLPLTQNLTLPNNNQFVLVPNQKGVILFFGCNLLLGPTWMQEHRIGCYEENETSSVVALYKDDKNVSFVSGNCKGGVVDLMVENGDGDEKGNIEEVLRKGFLLNWTASDCSLCRNTGGRCGFDSDMYIFRCYCTDRVHAWKCDTLPASENEHGNKVECPPSFHCGHLGNITFPFTVTESPHCGLFVISNCDNINPSKPKNIQLENNGKLFWVIRLIHNPPTSANITIQIRDYSFYNLLESKSCEAFSNNYTLPTKFPFGSISISYSQTMFKCNRSLHVKPPKDVHSYTNCSDYDLYYKPSLNRNDRSLSSLGACTMVTLPIKDVADAEDPFTFITSDIITKVQLSHECANCYYLKRGQCHLDNSQKFRCNNATAKNGLRPKVKLAVGLGVGVLGILIIGLLLILILYKRKHATSGEDFHSRNSYFDSPSNLHLESGGVYFEVPIFSYKDLKEATNNFDHTKELGDGGFGTVYHGKLQDGREVAVKRLYEHNYRRVEQFMNEVQILTRLRHTNLVSLYGCTSKHSRQLLLVYEYISNGTIACHLHGGLAKPGLLPWSIRMKIAIETAAALAYLHASDIIHRDVKTNNILLTKNFCVKVADFGLSRLFPTDVTHVSTAPQGTPGYVDPEYHQCYQLTSKSDVYSFGVVLIELISSKPAVDINRSKEEINLSNLAIKKIQQSAISELVDPSLGFCSDNEVKRKIVSVAELAFQCLQRDKELRPSMDEVLNELRKIEAGEDEQEVVEGADAPVAGDSLSIVHTRSTSAEWDEVGLLKNMKQPSSPNTVTDKWESKCTTPNVSG</sequence>
<evidence type="ECO:0000256" key="12">
    <source>
        <dbReference type="ARBA" id="ARBA00022989"/>
    </source>
</evidence>
<keyword evidence="4" id="KW-0723">Serine/threonine-protein kinase</keyword>
<evidence type="ECO:0000256" key="11">
    <source>
        <dbReference type="ARBA" id="ARBA00022840"/>
    </source>
</evidence>
<dbReference type="PROSITE" id="PS00107">
    <property type="entry name" value="PROTEIN_KINASE_ATP"/>
    <property type="match status" value="1"/>
</dbReference>
<dbReference type="Proteomes" id="UP000188354">
    <property type="component" value="Chromosome LG04"/>
</dbReference>
<evidence type="ECO:0000256" key="6">
    <source>
        <dbReference type="ARBA" id="ARBA00022679"/>
    </source>
</evidence>
<evidence type="ECO:0000256" key="2">
    <source>
        <dbReference type="ARBA" id="ARBA00012513"/>
    </source>
</evidence>
<keyword evidence="5" id="KW-0597">Phosphoprotein</keyword>
<dbReference type="InterPro" id="IPR025287">
    <property type="entry name" value="WAK_GUB"/>
</dbReference>
<dbReference type="InterPro" id="IPR032872">
    <property type="entry name" value="WAK_assoc_C"/>
</dbReference>
<organism evidence="22 23">
    <name type="scientific">Lupinus angustifolius</name>
    <name type="common">Narrow-leaved blue lupine</name>
    <dbReference type="NCBI Taxonomy" id="3871"/>
    <lineage>
        <taxon>Eukaryota</taxon>
        <taxon>Viridiplantae</taxon>
        <taxon>Streptophyta</taxon>
        <taxon>Embryophyta</taxon>
        <taxon>Tracheophyta</taxon>
        <taxon>Spermatophyta</taxon>
        <taxon>Magnoliopsida</taxon>
        <taxon>eudicotyledons</taxon>
        <taxon>Gunneridae</taxon>
        <taxon>Pentapetalae</taxon>
        <taxon>rosids</taxon>
        <taxon>fabids</taxon>
        <taxon>Fabales</taxon>
        <taxon>Fabaceae</taxon>
        <taxon>Papilionoideae</taxon>
        <taxon>50 kb inversion clade</taxon>
        <taxon>genistoids sensu lato</taxon>
        <taxon>core genistoids</taxon>
        <taxon>Genisteae</taxon>
        <taxon>Lupinus</taxon>
    </lineage>
</organism>
<evidence type="ECO:0000259" key="21">
    <source>
        <dbReference type="PROSITE" id="PS50011"/>
    </source>
</evidence>
<evidence type="ECO:0000256" key="5">
    <source>
        <dbReference type="ARBA" id="ARBA00022553"/>
    </source>
</evidence>
<evidence type="ECO:0000256" key="19">
    <source>
        <dbReference type="SAM" id="MobiDB-lite"/>
    </source>
</evidence>
<dbReference type="InterPro" id="IPR001245">
    <property type="entry name" value="Ser-Thr/Tyr_kinase_cat_dom"/>
</dbReference>
<dbReference type="GO" id="GO:0005524">
    <property type="term" value="F:ATP binding"/>
    <property type="evidence" value="ECO:0007669"/>
    <property type="project" value="UniProtKB-UniRule"/>
</dbReference>
<feature type="transmembrane region" description="Helical" evidence="20">
    <location>
        <begin position="7"/>
        <end position="29"/>
    </location>
</feature>
<dbReference type="EC" id="2.7.11.1" evidence="2"/>